<evidence type="ECO:0000313" key="2">
    <source>
        <dbReference type="Proteomes" id="UP000007266"/>
    </source>
</evidence>
<evidence type="ECO:0000313" key="1">
    <source>
        <dbReference type="EMBL" id="EFA08101.1"/>
    </source>
</evidence>
<gene>
    <name evidence="1" type="primary">GLEAN_05705</name>
    <name evidence="1" type="ORF">TcasGA2_TC005705</name>
</gene>
<reference evidence="1 2" key="2">
    <citation type="journal article" date="2010" name="Nucleic Acids Res.">
        <title>BeetleBase in 2010: revisions to provide comprehensive genomic information for Tribolium castaneum.</title>
        <authorList>
            <person name="Kim H.S."/>
            <person name="Murphy T."/>
            <person name="Xia J."/>
            <person name="Caragea D."/>
            <person name="Park Y."/>
            <person name="Beeman R.W."/>
            <person name="Lorenzen M.D."/>
            <person name="Butcher S."/>
            <person name="Manak J.R."/>
            <person name="Brown S.J."/>
        </authorList>
    </citation>
    <scope>NUCLEOTIDE SEQUENCE [LARGE SCALE GENOMIC DNA]</scope>
    <source>
        <strain evidence="1 2">Georgia GA2</strain>
    </source>
</reference>
<protein>
    <submittedName>
        <fullName evidence="1">Uncharacterized protein</fullName>
    </submittedName>
</protein>
<dbReference type="EMBL" id="KQ971361">
    <property type="protein sequence ID" value="EFA08101.1"/>
    <property type="molecule type" value="Genomic_DNA"/>
</dbReference>
<organism evidence="1 2">
    <name type="scientific">Tribolium castaneum</name>
    <name type="common">Red flour beetle</name>
    <dbReference type="NCBI Taxonomy" id="7070"/>
    <lineage>
        <taxon>Eukaryota</taxon>
        <taxon>Metazoa</taxon>
        <taxon>Ecdysozoa</taxon>
        <taxon>Arthropoda</taxon>
        <taxon>Hexapoda</taxon>
        <taxon>Insecta</taxon>
        <taxon>Pterygota</taxon>
        <taxon>Neoptera</taxon>
        <taxon>Endopterygota</taxon>
        <taxon>Coleoptera</taxon>
        <taxon>Polyphaga</taxon>
        <taxon>Cucujiformia</taxon>
        <taxon>Tenebrionidae</taxon>
        <taxon>Tenebrionidae incertae sedis</taxon>
        <taxon>Tribolium</taxon>
    </lineage>
</organism>
<reference evidence="1 2" key="1">
    <citation type="journal article" date="2008" name="Nature">
        <title>The genome of the model beetle and pest Tribolium castaneum.</title>
        <authorList>
            <consortium name="Tribolium Genome Sequencing Consortium"/>
            <person name="Richards S."/>
            <person name="Gibbs R.A."/>
            <person name="Weinstock G.M."/>
            <person name="Brown S.J."/>
            <person name="Denell R."/>
            <person name="Beeman R.W."/>
            <person name="Gibbs R."/>
            <person name="Beeman R.W."/>
            <person name="Brown S.J."/>
            <person name="Bucher G."/>
            <person name="Friedrich M."/>
            <person name="Grimmelikhuijzen C.J."/>
            <person name="Klingler M."/>
            <person name="Lorenzen M."/>
            <person name="Richards S."/>
            <person name="Roth S."/>
            <person name="Schroder R."/>
            <person name="Tautz D."/>
            <person name="Zdobnov E.M."/>
            <person name="Muzny D."/>
            <person name="Gibbs R.A."/>
            <person name="Weinstock G.M."/>
            <person name="Attaway T."/>
            <person name="Bell S."/>
            <person name="Buhay C.J."/>
            <person name="Chandrabose M.N."/>
            <person name="Chavez D."/>
            <person name="Clerk-Blankenburg K.P."/>
            <person name="Cree A."/>
            <person name="Dao M."/>
            <person name="Davis C."/>
            <person name="Chacko J."/>
            <person name="Dinh H."/>
            <person name="Dugan-Rocha S."/>
            <person name="Fowler G."/>
            <person name="Garner T.T."/>
            <person name="Garnes J."/>
            <person name="Gnirke A."/>
            <person name="Hawes A."/>
            <person name="Hernandez J."/>
            <person name="Hines S."/>
            <person name="Holder M."/>
            <person name="Hume J."/>
            <person name="Jhangiani S.N."/>
            <person name="Joshi V."/>
            <person name="Khan Z.M."/>
            <person name="Jackson L."/>
            <person name="Kovar C."/>
            <person name="Kowis A."/>
            <person name="Lee S."/>
            <person name="Lewis L.R."/>
            <person name="Margolis J."/>
            <person name="Morgan M."/>
            <person name="Nazareth L.V."/>
            <person name="Nguyen N."/>
            <person name="Okwuonu G."/>
            <person name="Parker D."/>
            <person name="Richards S."/>
            <person name="Ruiz S.J."/>
            <person name="Santibanez J."/>
            <person name="Savard J."/>
            <person name="Scherer S.E."/>
            <person name="Schneider B."/>
            <person name="Sodergren E."/>
            <person name="Tautz D."/>
            <person name="Vattahil S."/>
            <person name="Villasana D."/>
            <person name="White C.S."/>
            <person name="Wright R."/>
            <person name="Park Y."/>
            <person name="Beeman R.W."/>
            <person name="Lord J."/>
            <person name="Oppert B."/>
            <person name="Lorenzen M."/>
            <person name="Brown S."/>
            <person name="Wang L."/>
            <person name="Savard J."/>
            <person name="Tautz D."/>
            <person name="Richards S."/>
            <person name="Weinstock G."/>
            <person name="Gibbs R.A."/>
            <person name="Liu Y."/>
            <person name="Worley K."/>
            <person name="Weinstock G."/>
            <person name="Elsik C.G."/>
            <person name="Reese J.T."/>
            <person name="Elhaik E."/>
            <person name="Landan G."/>
            <person name="Graur D."/>
            <person name="Arensburger P."/>
            <person name="Atkinson P."/>
            <person name="Beeman R.W."/>
            <person name="Beidler J."/>
            <person name="Brown S.J."/>
            <person name="Demuth J.P."/>
            <person name="Drury D.W."/>
            <person name="Du Y.Z."/>
            <person name="Fujiwara H."/>
            <person name="Lorenzen M."/>
            <person name="Maselli V."/>
            <person name="Osanai M."/>
            <person name="Park Y."/>
            <person name="Robertson H.M."/>
            <person name="Tu Z."/>
            <person name="Wang J.J."/>
            <person name="Wang S."/>
            <person name="Richards S."/>
            <person name="Song H."/>
            <person name="Zhang L."/>
            <person name="Sodergren E."/>
            <person name="Werner D."/>
            <person name="Stanke M."/>
            <person name="Morgenstern B."/>
            <person name="Solovyev V."/>
            <person name="Kosarev P."/>
            <person name="Brown G."/>
            <person name="Chen H.C."/>
            <person name="Ermolaeva O."/>
            <person name="Hlavina W."/>
            <person name="Kapustin Y."/>
            <person name="Kiryutin B."/>
            <person name="Kitts P."/>
            <person name="Maglott D."/>
            <person name="Pruitt K."/>
            <person name="Sapojnikov V."/>
            <person name="Souvorov A."/>
            <person name="Mackey A.J."/>
            <person name="Waterhouse R.M."/>
            <person name="Wyder S."/>
            <person name="Zdobnov E.M."/>
            <person name="Zdobnov E.M."/>
            <person name="Wyder S."/>
            <person name="Kriventseva E.V."/>
            <person name="Kadowaki T."/>
            <person name="Bork P."/>
            <person name="Aranda M."/>
            <person name="Bao R."/>
            <person name="Beermann A."/>
            <person name="Berns N."/>
            <person name="Bolognesi R."/>
            <person name="Bonneton F."/>
            <person name="Bopp D."/>
            <person name="Brown S.J."/>
            <person name="Bucher G."/>
            <person name="Butts T."/>
            <person name="Chaumot A."/>
            <person name="Denell R.E."/>
            <person name="Ferrier D.E."/>
            <person name="Friedrich M."/>
            <person name="Gordon C.M."/>
            <person name="Jindra M."/>
            <person name="Klingler M."/>
            <person name="Lan Q."/>
            <person name="Lattorff H.M."/>
            <person name="Laudet V."/>
            <person name="von Levetsow C."/>
            <person name="Liu Z."/>
            <person name="Lutz R."/>
            <person name="Lynch J.A."/>
            <person name="da Fonseca R.N."/>
            <person name="Posnien N."/>
            <person name="Reuter R."/>
            <person name="Roth S."/>
            <person name="Savard J."/>
            <person name="Schinko J.B."/>
            <person name="Schmitt C."/>
            <person name="Schoppmeier M."/>
            <person name="Schroder R."/>
            <person name="Shippy T.D."/>
            <person name="Simonnet F."/>
            <person name="Marques-Souza H."/>
            <person name="Tautz D."/>
            <person name="Tomoyasu Y."/>
            <person name="Trauner J."/>
            <person name="Van der Zee M."/>
            <person name="Vervoort M."/>
            <person name="Wittkopp N."/>
            <person name="Wimmer E.A."/>
            <person name="Yang X."/>
            <person name="Jones A.K."/>
            <person name="Sattelle D.B."/>
            <person name="Ebert P.R."/>
            <person name="Nelson D."/>
            <person name="Scott J.G."/>
            <person name="Beeman R.W."/>
            <person name="Muthukrishnan S."/>
            <person name="Kramer K.J."/>
            <person name="Arakane Y."/>
            <person name="Beeman R.W."/>
            <person name="Zhu Q."/>
            <person name="Hogenkamp D."/>
            <person name="Dixit R."/>
            <person name="Oppert B."/>
            <person name="Jiang H."/>
            <person name="Zou Z."/>
            <person name="Marshall J."/>
            <person name="Elpidina E."/>
            <person name="Vinokurov K."/>
            <person name="Oppert C."/>
            <person name="Zou Z."/>
            <person name="Evans J."/>
            <person name="Lu Z."/>
            <person name="Zhao P."/>
            <person name="Sumathipala N."/>
            <person name="Altincicek B."/>
            <person name="Vilcinskas A."/>
            <person name="Williams M."/>
            <person name="Hultmark D."/>
            <person name="Hetru C."/>
            <person name="Jiang H."/>
            <person name="Grimmelikhuijzen C.J."/>
            <person name="Hauser F."/>
            <person name="Cazzamali G."/>
            <person name="Williamson M."/>
            <person name="Park Y."/>
            <person name="Li B."/>
            <person name="Tanaka Y."/>
            <person name="Predel R."/>
            <person name="Neupert S."/>
            <person name="Schachtner J."/>
            <person name="Verleyen P."/>
            <person name="Raible F."/>
            <person name="Bork P."/>
            <person name="Friedrich M."/>
            <person name="Walden K.K."/>
            <person name="Robertson H.M."/>
            <person name="Angeli S."/>
            <person name="Foret S."/>
            <person name="Bucher G."/>
            <person name="Schuetz S."/>
            <person name="Maleszka R."/>
            <person name="Wimmer E.A."/>
            <person name="Beeman R.W."/>
            <person name="Lorenzen M."/>
            <person name="Tomoyasu Y."/>
            <person name="Miller S.C."/>
            <person name="Grossmann D."/>
            <person name="Bucher G."/>
        </authorList>
    </citation>
    <scope>NUCLEOTIDE SEQUENCE [LARGE SCALE GENOMIC DNA]</scope>
    <source>
        <strain evidence="1 2">Georgia GA2</strain>
    </source>
</reference>
<proteinExistence type="predicted"/>
<name>D6WWP8_TRICA</name>
<dbReference type="AlphaFoldDB" id="D6WWP8"/>
<keyword evidence="2" id="KW-1185">Reference proteome</keyword>
<sequence length="87" mass="10150">MCHLRKSIRYGKRFSMLKSQGRVYTTISYRFEGDRWNESETYFGGEKIHKTYFMTAINSSGECLPPLRHHIELSTIVSTVDVEKIAD</sequence>
<dbReference type="Proteomes" id="UP000007266">
    <property type="component" value="Linkage group 8"/>
</dbReference>
<dbReference type="InParanoid" id="D6WWP8"/>
<dbReference type="HOGENOM" id="CLU_2486263_0_0_1"/>
<accession>D6WWP8</accession>